<evidence type="ECO:0000313" key="2">
    <source>
        <dbReference type="EMBL" id="CAH2987432.1"/>
    </source>
</evidence>
<dbReference type="Proteomes" id="UP001153292">
    <property type="component" value="Chromosome 25"/>
</dbReference>
<evidence type="ECO:0000313" key="3">
    <source>
        <dbReference type="Proteomes" id="UP001153292"/>
    </source>
</evidence>
<evidence type="ECO:0008006" key="4">
    <source>
        <dbReference type="Google" id="ProtNLM"/>
    </source>
</evidence>
<sequence length="294" mass="34589">MKIVLLVLQLTLYCSNTLPEICHACFNGMCFFKRKIFEGKQFSGQIAVDRMDNLLHLHYKDYRSNDYTAVLDLYSDCPKPFILPVDYSSARAVNDETGDVYFSGARGMYVYNSITKETKKLGLFNTTICHMQFKGKLFYTECRTEGIYYKNNNRTGSIRALSDYVIDDFVVDKFDDIYFISDYILHRYKKDDDNARVFSNMLYSLTTDKFNNVYLIETTSRTLFKIDYIRDRIKEVGIFRSGSVFRAVFDRSNNLIYCDVKDDRVYHLFPSYTNCTIVRRKKTRDLIDINEMTL</sequence>
<gene>
    <name evidence="2" type="ORF">CHILSU_LOCUS7031</name>
</gene>
<accession>A0ABN8L9J2</accession>
<keyword evidence="1" id="KW-0732">Signal</keyword>
<protein>
    <recommendedName>
        <fullName evidence="4">Ommochrome-binding protein-like</fullName>
    </recommendedName>
</protein>
<proteinExistence type="predicted"/>
<keyword evidence="3" id="KW-1185">Reference proteome</keyword>
<evidence type="ECO:0000256" key="1">
    <source>
        <dbReference type="SAM" id="SignalP"/>
    </source>
</evidence>
<dbReference type="SUPFAM" id="SSF63825">
    <property type="entry name" value="YWTD domain"/>
    <property type="match status" value="1"/>
</dbReference>
<name>A0ABN8L9J2_CHISP</name>
<feature type="signal peptide" evidence="1">
    <location>
        <begin position="1"/>
        <end position="24"/>
    </location>
</feature>
<reference evidence="2" key="1">
    <citation type="submission" date="2021-12" db="EMBL/GenBank/DDBJ databases">
        <authorList>
            <person name="King R."/>
        </authorList>
    </citation>
    <scope>NUCLEOTIDE SEQUENCE</scope>
</reference>
<dbReference type="EMBL" id="OU963918">
    <property type="protein sequence ID" value="CAH2987432.1"/>
    <property type="molecule type" value="Genomic_DNA"/>
</dbReference>
<feature type="chain" id="PRO_5047041956" description="Ommochrome-binding protein-like" evidence="1">
    <location>
        <begin position="25"/>
        <end position="294"/>
    </location>
</feature>
<organism evidence="2 3">
    <name type="scientific">Chilo suppressalis</name>
    <name type="common">Asiatic rice borer moth</name>
    <dbReference type="NCBI Taxonomy" id="168631"/>
    <lineage>
        <taxon>Eukaryota</taxon>
        <taxon>Metazoa</taxon>
        <taxon>Ecdysozoa</taxon>
        <taxon>Arthropoda</taxon>
        <taxon>Hexapoda</taxon>
        <taxon>Insecta</taxon>
        <taxon>Pterygota</taxon>
        <taxon>Neoptera</taxon>
        <taxon>Endopterygota</taxon>
        <taxon>Lepidoptera</taxon>
        <taxon>Glossata</taxon>
        <taxon>Ditrysia</taxon>
        <taxon>Pyraloidea</taxon>
        <taxon>Crambidae</taxon>
        <taxon>Crambinae</taxon>
        <taxon>Chilo</taxon>
    </lineage>
</organism>